<dbReference type="Proteomes" id="UP000030706">
    <property type="component" value="Unassembled WGS sequence"/>
</dbReference>
<feature type="compositionally biased region" description="Basic residues" evidence="1">
    <location>
        <begin position="590"/>
        <end position="601"/>
    </location>
</feature>
<dbReference type="RefSeq" id="XP_029760119.1">
    <property type="nucleotide sequence ID" value="XM_029903827.1"/>
</dbReference>
<dbReference type="STRING" id="1043002.A0A074XPN0"/>
<gene>
    <name evidence="2" type="ORF">M438DRAFT_335659</name>
</gene>
<evidence type="ECO:0008006" key="4">
    <source>
        <dbReference type="Google" id="ProtNLM"/>
    </source>
</evidence>
<evidence type="ECO:0000313" key="3">
    <source>
        <dbReference type="Proteomes" id="UP000030706"/>
    </source>
</evidence>
<proteinExistence type="predicted"/>
<evidence type="ECO:0000256" key="1">
    <source>
        <dbReference type="SAM" id="MobiDB-lite"/>
    </source>
</evidence>
<dbReference type="InterPro" id="IPR021109">
    <property type="entry name" value="Peptidase_aspartic_dom_sf"/>
</dbReference>
<feature type="region of interest" description="Disordered" evidence="1">
    <location>
        <begin position="552"/>
        <end position="601"/>
    </location>
</feature>
<dbReference type="PANTHER" id="PTHR33223:SF6">
    <property type="entry name" value="CCHC-TYPE DOMAIN-CONTAINING PROTEIN"/>
    <property type="match status" value="1"/>
</dbReference>
<dbReference type="HOGENOM" id="CLU_331270_0_0_1"/>
<dbReference type="AlphaFoldDB" id="A0A074XPN0"/>
<feature type="compositionally biased region" description="Low complexity" evidence="1">
    <location>
        <begin position="92"/>
        <end position="104"/>
    </location>
</feature>
<accession>A0A074XPN0</accession>
<feature type="region of interest" description="Disordered" evidence="1">
    <location>
        <begin position="846"/>
        <end position="889"/>
    </location>
</feature>
<protein>
    <recommendedName>
        <fullName evidence="4">CCHC-type domain-containing protein</fullName>
    </recommendedName>
</protein>
<feature type="compositionally biased region" description="Polar residues" evidence="1">
    <location>
        <begin position="42"/>
        <end position="53"/>
    </location>
</feature>
<dbReference type="PANTHER" id="PTHR33223">
    <property type="entry name" value="CCHC-TYPE DOMAIN-CONTAINING PROTEIN"/>
    <property type="match status" value="1"/>
</dbReference>
<dbReference type="Gene3D" id="2.40.70.10">
    <property type="entry name" value="Acid Proteases"/>
    <property type="match status" value="1"/>
</dbReference>
<keyword evidence="3" id="KW-1185">Reference proteome</keyword>
<feature type="region of interest" description="Disordered" evidence="1">
    <location>
        <begin position="1"/>
        <end position="104"/>
    </location>
</feature>
<dbReference type="EMBL" id="KL584983">
    <property type="protein sequence ID" value="KEQ83932.1"/>
    <property type="molecule type" value="Genomic_DNA"/>
</dbReference>
<feature type="region of interest" description="Disordered" evidence="1">
    <location>
        <begin position="369"/>
        <end position="419"/>
    </location>
</feature>
<feature type="compositionally biased region" description="Acidic residues" evidence="1">
    <location>
        <begin position="851"/>
        <end position="869"/>
    </location>
</feature>
<sequence length="889" mass="98818">MANNNHNPGPGGAGSLAPIPIYGNQRPLTQDHSPIPPRHHSQSVPANNDNPFNLRSAKGSKKTTLAPEAEDENVFSDNYFSVPGLRPPPPTMNSYPSPNTNTTSYTPYRTQQGAMQLQVPSASHAIIESFSGSDKQDAKRWLGRFERELHRTGTNTPLIWLQEFNYSLEGEAAEWADTDYQVSSILSNDAIDEHNAAHYATMVRNAFLERFKRVASEQRNPIPDIQELKQGPGETLRQYYQRAFTLLCMAGGEDDPNHASVSVRSLVQLTKERFLAGLVNHDLRLRLIRLPSQTASQTLGGVLADAEACIRQMNVEKKWQEESERESQRLVLHEFATNMMRGGKCSNDVIEMFKAHGISVEGAKTATIPHRPAQPQASQGQQWKPAESSSAAVQSVVAQPGPRSATPHSSSKASSGPDDLAWQHAREVCTAMFPTFDPFTSACPYVTGQRRHQHSNGNPLCCGCGTPGHIKTVCDRDQLSPPEIKFLYEFCTKDAQLYKEAKDKRPAREAGVLLVDVTSSEEDPEYIWEDVRSDSPTSVKVLNITEEVDVLINGQETGRKRTRRNQPEEEEEEEQPPAEPPKTPDNRPVKSPKKRVVGRQKKPLNRITAMLTEAPVDVLTILKNSNVVLPITHLAQLSPYFRDETKRLFGMPRNRRVKKTGQPATPTEVINVSNIHSEVQESIQKWNQRDRTHRAFGLPAKVWIDGQDKAIVIPRDHTAADQGSDINLIYPTLMKALKLEYLPISQLNLPNIRMTMPNGARCELKYWTHFNVQVENITRRVWAFVCPEEGRSISLLLGIPYLESVDAHIRVRESVIEIGDKSKGESVTSIAAPTRNSVAPFLEAVEANAVEGDDSSEGVDDTSDEESDSDASVADSESSDDASSTEDFQ</sequence>
<feature type="compositionally biased region" description="Low complexity" evidence="1">
    <location>
        <begin position="388"/>
        <end position="415"/>
    </location>
</feature>
<dbReference type="GeneID" id="40746133"/>
<feature type="compositionally biased region" description="Acidic residues" evidence="1">
    <location>
        <begin position="877"/>
        <end position="889"/>
    </location>
</feature>
<evidence type="ECO:0000313" key="2">
    <source>
        <dbReference type="EMBL" id="KEQ83932.1"/>
    </source>
</evidence>
<organism evidence="2 3">
    <name type="scientific">Aureobasidium pullulans EXF-150</name>
    <dbReference type="NCBI Taxonomy" id="1043002"/>
    <lineage>
        <taxon>Eukaryota</taxon>
        <taxon>Fungi</taxon>
        <taxon>Dikarya</taxon>
        <taxon>Ascomycota</taxon>
        <taxon>Pezizomycotina</taxon>
        <taxon>Dothideomycetes</taxon>
        <taxon>Dothideomycetidae</taxon>
        <taxon>Dothideales</taxon>
        <taxon>Saccotheciaceae</taxon>
        <taxon>Aureobasidium</taxon>
    </lineage>
</organism>
<name>A0A074XPN0_AURPU</name>
<reference evidence="2 3" key="1">
    <citation type="journal article" date="2014" name="BMC Genomics">
        <title>Genome sequencing of four Aureobasidium pullulans varieties: biotechnological potential, stress tolerance, and description of new species.</title>
        <authorList>
            <person name="Gostin Ar C."/>
            <person name="Ohm R.A."/>
            <person name="Kogej T."/>
            <person name="Sonjak S."/>
            <person name="Turk M."/>
            <person name="Zajc J."/>
            <person name="Zalar P."/>
            <person name="Grube M."/>
            <person name="Sun H."/>
            <person name="Han J."/>
            <person name="Sharma A."/>
            <person name="Chiniquy J."/>
            <person name="Ngan C.Y."/>
            <person name="Lipzen A."/>
            <person name="Barry K."/>
            <person name="Grigoriev I.V."/>
            <person name="Gunde-Cimerman N."/>
        </authorList>
    </citation>
    <scope>NUCLEOTIDE SEQUENCE [LARGE SCALE GENOMIC DNA]</scope>
    <source>
        <strain evidence="2 3">EXF-150</strain>
    </source>
</reference>